<keyword evidence="4" id="KW-0067">ATP-binding</keyword>
<evidence type="ECO:0000313" key="9">
    <source>
        <dbReference type="Proteomes" id="UP001297580"/>
    </source>
</evidence>
<evidence type="ECO:0000256" key="2">
    <source>
        <dbReference type="ARBA" id="ARBA00011963"/>
    </source>
</evidence>
<dbReference type="Gene3D" id="3.40.50.300">
    <property type="entry name" value="P-loop containing nucleotide triphosphate hydrolases"/>
    <property type="match status" value="1"/>
</dbReference>
<dbReference type="RefSeq" id="WP_078172601.1">
    <property type="nucleotide sequence ID" value="NZ_CP017690.1"/>
</dbReference>
<dbReference type="PANTHER" id="PTHR39206:SF1">
    <property type="entry name" value="SLL8004 PROTEIN"/>
    <property type="match status" value="1"/>
</dbReference>
<dbReference type="SUPFAM" id="SSF52540">
    <property type="entry name" value="P-loop containing nucleoside triphosphate hydrolases"/>
    <property type="match status" value="1"/>
</dbReference>
<reference evidence="8 9" key="1">
    <citation type="submission" date="2023-08" db="EMBL/GenBank/DDBJ databases">
        <title>Complete genome sequence of Geobacillus thermodenitrificans K1041, a genetically tractable strain representative of the genus Geobacillus.</title>
        <authorList>
            <person name="Kani S."/>
            <person name="Suzuki H."/>
        </authorList>
    </citation>
    <scope>NUCLEOTIDE SEQUENCE [LARGE SCALE GENOMIC DNA]</scope>
    <source>
        <strain evidence="8 9">K1041</strain>
    </source>
</reference>
<evidence type="ECO:0000256" key="5">
    <source>
        <dbReference type="ARBA" id="ARBA00032897"/>
    </source>
</evidence>
<accession>A0ABY9QDK2</accession>
<dbReference type="PANTHER" id="PTHR39206">
    <property type="entry name" value="SLL8004 PROTEIN"/>
    <property type="match status" value="1"/>
</dbReference>
<comment type="similarity">
    <text evidence="1">Belongs to the zeta toxin family.</text>
</comment>
<dbReference type="EC" id="2.7.1.176" evidence="2"/>
<evidence type="ECO:0000256" key="6">
    <source>
        <dbReference type="ARBA" id="ARBA00048178"/>
    </source>
</evidence>
<gene>
    <name evidence="8" type="ORF">HSX42_02095</name>
</gene>
<keyword evidence="3" id="KW-0547">Nucleotide-binding</keyword>
<comment type="catalytic activity">
    <reaction evidence="6">
        <text>UDP-N-acetyl-alpha-D-glucosamine + ATP = UDP-N-acetyl-alpha-D-glucosamine 3'-phosphate + ADP + H(+)</text>
        <dbReference type="Rhea" id="RHEA:32671"/>
        <dbReference type="ChEBI" id="CHEBI:15378"/>
        <dbReference type="ChEBI" id="CHEBI:30616"/>
        <dbReference type="ChEBI" id="CHEBI:57705"/>
        <dbReference type="ChEBI" id="CHEBI:64353"/>
        <dbReference type="ChEBI" id="CHEBI:456216"/>
        <dbReference type="EC" id="2.7.1.176"/>
    </reaction>
</comment>
<evidence type="ECO:0000259" key="7">
    <source>
        <dbReference type="Pfam" id="PF06414"/>
    </source>
</evidence>
<evidence type="ECO:0000313" key="8">
    <source>
        <dbReference type="EMBL" id="WMV76636.1"/>
    </source>
</evidence>
<dbReference type="Pfam" id="PF06414">
    <property type="entry name" value="Zeta_toxin"/>
    <property type="match status" value="1"/>
</dbReference>
<evidence type="ECO:0000256" key="1">
    <source>
        <dbReference type="ARBA" id="ARBA00009104"/>
    </source>
</evidence>
<sequence length="262" mass="30718">MKFIRPLERLKWIFTKKFNRNHAKIKSTKEMYSVKGYKYSPKRHAMHMRIVHAIMKQAPSPPKTERPIAILIGGGTASGKTMMRKTVIEKQLAEEGVQAIIVDPDDIKTYIPEYHSLQKTHPNDAARLVHQESRDISNLLLKQLIRHRKHFIYEGTMARTRAYKQLMKKLKKAGYKVHIYIVDIPLELAKQRAKERAKMTGRKIPYQVIENTHKLVPRTFQAIKDFADRYYVYDNQDKLVLIASNDYIEPVLYNNFLKKGKT</sequence>
<feature type="domain" description="Zeta toxin" evidence="7">
    <location>
        <begin position="56"/>
        <end position="245"/>
    </location>
</feature>
<proteinExistence type="inferred from homology"/>
<dbReference type="Proteomes" id="UP001297580">
    <property type="component" value="Chromosome"/>
</dbReference>
<protein>
    <recommendedName>
        <fullName evidence="5">UDP-N-acetylglucosamine kinase</fullName>
        <ecNumber evidence="2">2.7.1.176</ecNumber>
    </recommendedName>
    <alternativeName>
        <fullName evidence="5">UDP-N-acetylglucosamine kinase</fullName>
    </alternativeName>
</protein>
<evidence type="ECO:0000256" key="3">
    <source>
        <dbReference type="ARBA" id="ARBA00022741"/>
    </source>
</evidence>
<evidence type="ECO:0000256" key="4">
    <source>
        <dbReference type="ARBA" id="ARBA00022840"/>
    </source>
</evidence>
<dbReference type="InterPro" id="IPR027417">
    <property type="entry name" value="P-loop_NTPase"/>
</dbReference>
<dbReference type="EMBL" id="CP133461">
    <property type="protein sequence ID" value="WMV76636.1"/>
    <property type="molecule type" value="Genomic_DNA"/>
</dbReference>
<dbReference type="InterPro" id="IPR010488">
    <property type="entry name" value="Zeta_toxin_domain"/>
</dbReference>
<keyword evidence="9" id="KW-1185">Reference proteome</keyword>
<organism evidence="8 9">
    <name type="scientific">Geobacillus thermodenitrificans</name>
    <dbReference type="NCBI Taxonomy" id="33940"/>
    <lineage>
        <taxon>Bacteria</taxon>
        <taxon>Bacillati</taxon>
        <taxon>Bacillota</taxon>
        <taxon>Bacilli</taxon>
        <taxon>Bacillales</taxon>
        <taxon>Anoxybacillaceae</taxon>
        <taxon>Geobacillus</taxon>
    </lineage>
</organism>
<name>A0ABY9QDK2_GEOTD</name>